<name>A0ABD1K6G7_9TELE</name>
<gene>
    <name evidence="2" type="ORF">ACEWY4_009436</name>
</gene>
<evidence type="ECO:0000313" key="2">
    <source>
        <dbReference type="EMBL" id="KAL2094717.1"/>
    </source>
</evidence>
<proteinExistence type="predicted"/>
<organism evidence="2 3">
    <name type="scientific">Coilia grayii</name>
    <name type="common">Gray's grenadier anchovy</name>
    <dbReference type="NCBI Taxonomy" id="363190"/>
    <lineage>
        <taxon>Eukaryota</taxon>
        <taxon>Metazoa</taxon>
        <taxon>Chordata</taxon>
        <taxon>Craniata</taxon>
        <taxon>Vertebrata</taxon>
        <taxon>Euteleostomi</taxon>
        <taxon>Actinopterygii</taxon>
        <taxon>Neopterygii</taxon>
        <taxon>Teleostei</taxon>
        <taxon>Clupei</taxon>
        <taxon>Clupeiformes</taxon>
        <taxon>Clupeoidei</taxon>
        <taxon>Engraulidae</taxon>
        <taxon>Coilinae</taxon>
        <taxon>Coilia</taxon>
    </lineage>
</organism>
<comment type="caution">
    <text evidence="2">The sequence shown here is derived from an EMBL/GenBank/DDBJ whole genome shotgun (WGS) entry which is preliminary data.</text>
</comment>
<feature type="signal peptide" evidence="1">
    <location>
        <begin position="1"/>
        <end position="22"/>
    </location>
</feature>
<feature type="chain" id="PRO_5044850661" evidence="1">
    <location>
        <begin position="23"/>
        <end position="167"/>
    </location>
</feature>
<reference evidence="2 3" key="1">
    <citation type="submission" date="2024-09" db="EMBL/GenBank/DDBJ databases">
        <title>A chromosome-level genome assembly of Gray's grenadier anchovy, Coilia grayii.</title>
        <authorList>
            <person name="Fu Z."/>
        </authorList>
    </citation>
    <scope>NUCLEOTIDE SEQUENCE [LARGE SCALE GENOMIC DNA]</scope>
    <source>
        <strain evidence="2">G4</strain>
        <tissue evidence="2">Muscle</tissue>
    </source>
</reference>
<sequence length="167" mass="18089">MLSFKTAACVAFLAILVMVVECGSKGGIGGGTPAHDLTNMGDLRRLLGSKVVTAEVVKRPLDGWKKEYGLFSHSGVRVTLEDGSQHLVHKGKRVGLSSQTVVTDASHMSSRWRATGQSRDFGGQKTVSDFIRAGGKKYNVAANNCHIATRRMMRQKVDGSRSSRRRG</sequence>
<keyword evidence="3" id="KW-1185">Reference proteome</keyword>
<evidence type="ECO:0000256" key="1">
    <source>
        <dbReference type="SAM" id="SignalP"/>
    </source>
</evidence>
<protein>
    <submittedName>
        <fullName evidence="2">Uncharacterized protein</fullName>
    </submittedName>
</protein>
<accession>A0ABD1K6G7</accession>
<dbReference type="AlphaFoldDB" id="A0ABD1K6G7"/>
<evidence type="ECO:0000313" key="3">
    <source>
        <dbReference type="Proteomes" id="UP001591681"/>
    </source>
</evidence>
<dbReference type="Proteomes" id="UP001591681">
    <property type="component" value="Unassembled WGS sequence"/>
</dbReference>
<dbReference type="EMBL" id="JBHFQA010000008">
    <property type="protein sequence ID" value="KAL2094717.1"/>
    <property type="molecule type" value="Genomic_DNA"/>
</dbReference>
<keyword evidence="1" id="KW-0732">Signal</keyword>